<dbReference type="EC" id="6.3.3.2" evidence="5"/>
<keyword evidence="3 4" id="KW-0067">ATP-binding</keyword>
<accession>A0A7Z0ILN2</accession>
<gene>
    <name evidence="5" type="ORF">GGQ54_002252</name>
</gene>
<organism evidence="5 6">
    <name type="scientific">Naumannella cuiyingiana</name>
    <dbReference type="NCBI Taxonomy" id="1347891"/>
    <lineage>
        <taxon>Bacteria</taxon>
        <taxon>Bacillati</taxon>
        <taxon>Actinomycetota</taxon>
        <taxon>Actinomycetes</taxon>
        <taxon>Propionibacteriales</taxon>
        <taxon>Propionibacteriaceae</taxon>
        <taxon>Naumannella</taxon>
    </lineage>
</organism>
<evidence type="ECO:0000256" key="2">
    <source>
        <dbReference type="ARBA" id="ARBA00022741"/>
    </source>
</evidence>
<dbReference type="Gene3D" id="3.40.50.10420">
    <property type="entry name" value="NagB/RpiA/CoA transferase-like"/>
    <property type="match status" value="1"/>
</dbReference>
<dbReference type="InterPro" id="IPR002698">
    <property type="entry name" value="FTHF_cligase"/>
</dbReference>
<sequence length="219" mass="23126">MDEELRAAIAETKQRLREAIGLRRSVRDADEAAAADEARTRLVAEFLGPRLHSELTAACYLSRPGEPGTLAIIALLQAAGARVLLPAFDAAPPPIDTTGGRRGGAPGRLPNPRWAWYAGPDELTTGPHGILQPSTPALSPPILGRAEVIICPGLAGTPAGERLGTGGGWYDRALPWADPAAATVLLLNEDEVLDSLPTEPTDERIDVIITEERAIATRG</sequence>
<dbReference type="GO" id="GO:0009396">
    <property type="term" value="P:folic acid-containing compound biosynthetic process"/>
    <property type="evidence" value="ECO:0007669"/>
    <property type="project" value="TreeGrafter"/>
</dbReference>
<dbReference type="PANTHER" id="PTHR23407:SF1">
    <property type="entry name" value="5-FORMYLTETRAHYDROFOLATE CYCLO-LIGASE"/>
    <property type="match status" value="1"/>
</dbReference>
<evidence type="ECO:0000256" key="4">
    <source>
        <dbReference type="PIRSR" id="PIRSR006806-1"/>
    </source>
</evidence>
<comment type="similarity">
    <text evidence="1">Belongs to the 5-formyltetrahydrofolate cyclo-ligase family.</text>
</comment>
<dbReference type="InterPro" id="IPR024185">
    <property type="entry name" value="FTHF_cligase-like_sf"/>
</dbReference>
<dbReference type="PANTHER" id="PTHR23407">
    <property type="entry name" value="ATPASE INHIBITOR/5-FORMYLTETRAHYDROFOLATE CYCLO-LIGASE"/>
    <property type="match status" value="1"/>
</dbReference>
<keyword evidence="2 4" id="KW-0547">Nucleotide-binding</keyword>
<evidence type="ECO:0000256" key="1">
    <source>
        <dbReference type="ARBA" id="ARBA00010638"/>
    </source>
</evidence>
<comment type="caution">
    <text evidence="5">The sequence shown here is derived from an EMBL/GenBank/DDBJ whole genome shotgun (WGS) entry which is preliminary data.</text>
</comment>
<evidence type="ECO:0000313" key="6">
    <source>
        <dbReference type="Proteomes" id="UP000527616"/>
    </source>
</evidence>
<dbReference type="AlphaFoldDB" id="A0A7Z0ILN2"/>
<keyword evidence="5" id="KW-0436">Ligase</keyword>
<protein>
    <submittedName>
        <fullName evidence="5">5-formyltetrahydrofolate cyclo-ligase</fullName>
        <ecNumber evidence="5">6.3.3.2</ecNumber>
    </submittedName>
</protein>
<dbReference type="PIRSF" id="PIRSF006806">
    <property type="entry name" value="FTHF_cligase"/>
    <property type="match status" value="1"/>
</dbReference>
<dbReference type="RefSeq" id="WP_179445486.1">
    <property type="nucleotide sequence ID" value="NZ_JACBZS010000001.1"/>
</dbReference>
<proteinExistence type="inferred from homology"/>
<evidence type="ECO:0000313" key="5">
    <source>
        <dbReference type="EMBL" id="NYI71692.1"/>
    </source>
</evidence>
<reference evidence="5 6" key="1">
    <citation type="submission" date="2020-07" db="EMBL/GenBank/DDBJ databases">
        <title>Sequencing the genomes of 1000 actinobacteria strains.</title>
        <authorList>
            <person name="Klenk H.-P."/>
        </authorList>
    </citation>
    <scope>NUCLEOTIDE SEQUENCE [LARGE SCALE GENOMIC DNA]</scope>
    <source>
        <strain evidence="5 6">DSM 103164</strain>
    </source>
</reference>
<dbReference type="EMBL" id="JACBZS010000001">
    <property type="protein sequence ID" value="NYI71692.1"/>
    <property type="molecule type" value="Genomic_DNA"/>
</dbReference>
<feature type="binding site" evidence="4">
    <location>
        <position position="66"/>
    </location>
    <ligand>
        <name>substrate</name>
    </ligand>
</feature>
<dbReference type="Proteomes" id="UP000527616">
    <property type="component" value="Unassembled WGS sequence"/>
</dbReference>
<feature type="binding site" evidence="4">
    <location>
        <begin position="13"/>
        <end position="17"/>
    </location>
    <ligand>
        <name>ATP</name>
        <dbReference type="ChEBI" id="CHEBI:30616"/>
    </ligand>
</feature>
<feature type="binding site" evidence="4">
    <location>
        <position position="61"/>
    </location>
    <ligand>
        <name>substrate</name>
    </ligand>
</feature>
<keyword evidence="6" id="KW-1185">Reference proteome</keyword>
<evidence type="ECO:0000256" key="3">
    <source>
        <dbReference type="ARBA" id="ARBA00022840"/>
    </source>
</evidence>
<dbReference type="GO" id="GO:0005524">
    <property type="term" value="F:ATP binding"/>
    <property type="evidence" value="ECO:0007669"/>
    <property type="project" value="UniProtKB-KW"/>
</dbReference>
<dbReference type="GO" id="GO:0035999">
    <property type="term" value="P:tetrahydrofolate interconversion"/>
    <property type="evidence" value="ECO:0007669"/>
    <property type="project" value="TreeGrafter"/>
</dbReference>
<dbReference type="InterPro" id="IPR037171">
    <property type="entry name" value="NagB/RpiA_transferase-like"/>
</dbReference>
<dbReference type="GO" id="GO:0030272">
    <property type="term" value="F:5-formyltetrahydrofolate cyclo-ligase activity"/>
    <property type="evidence" value="ECO:0007669"/>
    <property type="project" value="UniProtKB-EC"/>
</dbReference>
<name>A0A7Z0ILN2_9ACTN</name>
<feature type="binding site" evidence="4">
    <location>
        <begin position="162"/>
        <end position="170"/>
    </location>
    <ligand>
        <name>ATP</name>
        <dbReference type="ChEBI" id="CHEBI:30616"/>
    </ligand>
</feature>
<dbReference type="Pfam" id="PF01812">
    <property type="entry name" value="5-FTHF_cyc-lig"/>
    <property type="match status" value="1"/>
</dbReference>
<dbReference type="SUPFAM" id="SSF100950">
    <property type="entry name" value="NagB/RpiA/CoA transferase-like"/>
    <property type="match status" value="1"/>
</dbReference>